<dbReference type="OrthoDB" id="2412107at2759"/>
<dbReference type="Proteomes" id="UP000789405">
    <property type="component" value="Unassembled WGS sequence"/>
</dbReference>
<keyword evidence="3" id="KW-1185">Reference proteome</keyword>
<evidence type="ECO:0000313" key="3">
    <source>
        <dbReference type="Proteomes" id="UP000789405"/>
    </source>
</evidence>
<gene>
    <name evidence="2" type="ORF">DERYTH_LOCUS18251</name>
</gene>
<evidence type="ECO:0000313" key="2">
    <source>
        <dbReference type="EMBL" id="CAG8766082.1"/>
    </source>
</evidence>
<comment type="caution">
    <text evidence="2">The sequence shown here is derived from an EMBL/GenBank/DDBJ whole genome shotgun (WGS) entry which is preliminary data.</text>
</comment>
<name>A0A9N9J5H9_9GLOM</name>
<evidence type="ECO:0000256" key="1">
    <source>
        <dbReference type="SAM" id="MobiDB-lite"/>
    </source>
</evidence>
<dbReference type="EMBL" id="CAJVPY010018247">
    <property type="protein sequence ID" value="CAG8766082.1"/>
    <property type="molecule type" value="Genomic_DNA"/>
</dbReference>
<accession>A0A9N9J5H9</accession>
<protein>
    <submittedName>
        <fullName evidence="2">12475_t:CDS:1</fullName>
    </submittedName>
</protein>
<proteinExistence type="predicted"/>
<feature type="non-terminal residue" evidence="2">
    <location>
        <position position="359"/>
    </location>
</feature>
<feature type="region of interest" description="Disordered" evidence="1">
    <location>
        <begin position="1"/>
        <end position="41"/>
    </location>
</feature>
<dbReference type="AlphaFoldDB" id="A0A9N9J5H9"/>
<reference evidence="2" key="1">
    <citation type="submission" date="2021-06" db="EMBL/GenBank/DDBJ databases">
        <authorList>
            <person name="Kallberg Y."/>
            <person name="Tangrot J."/>
            <person name="Rosling A."/>
        </authorList>
    </citation>
    <scope>NUCLEOTIDE SEQUENCE</scope>
    <source>
        <strain evidence="2">MA453B</strain>
    </source>
</reference>
<sequence length="359" mass="41420">MSKKHNTRSQKRDNAQITPDDLEPLNNNNSNNRHEKSEEEPLSILSYDSISLHSPSYCSSKEQIEMVNKLHQNKNYKQTMLNRSLEVQNIKILVNNTDLSDNTNTTASWVWEHMKKNKLKQEITCDAITLNLDGIEKKCGRLFSIKTSTTHLGEHLNSIHRIFSSQQYKKNSNEQTIIESDKSISTILSLFSKMDNHKPAKQQRILSRLVLWMVEDCQALKNSEWSLLGDENSELESDDSSELSTQSEQLKKNSHLSIVELIHAVKHLAKSLSCHPESQQKKDGQSLNKRLLLEEEWKYPTLGMMLPTISLLLSHLHQINESINSFKIKDVCEKIEDSITKHWKFPLIEAYIASYLDPR</sequence>
<organism evidence="2 3">
    <name type="scientific">Dentiscutata erythropus</name>
    <dbReference type="NCBI Taxonomy" id="1348616"/>
    <lineage>
        <taxon>Eukaryota</taxon>
        <taxon>Fungi</taxon>
        <taxon>Fungi incertae sedis</taxon>
        <taxon>Mucoromycota</taxon>
        <taxon>Glomeromycotina</taxon>
        <taxon>Glomeromycetes</taxon>
        <taxon>Diversisporales</taxon>
        <taxon>Gigasporaceae</taxon>
        <taxon>Dentiscutata</taxon>
    </lineage>
</organism>